<gene>
    <name evidence="2" type="ORF">A4R43_13300</name>
</gene>
<feature type="transmembrane region" description="Helical" evidence="1">
    <location>
        <begin position="173"/>
        <end position="192"/>
    </location>
</feature>
<dbReference type="EMBL" id="CP015163">
    <property type="protein sequence ID" value="AXB48456.1"/>
    <property type="molecule type" value="Genomic_DNA"/>
</dbReference>
<feature type="transmembrane region" description="Helical" evidence="1">
    <location>
        <begin position="60"/>
        <end position="86"/>
    </location>
</feature>
<sequence>MFLAHGLGGRSDLPVPLWLALYAGAAAVLVSFFALIALWKTPRLRGEQAGRPLPRTVERAAGATVTRVVLRLVGVLALAVVLGTAWSGGDSGENPAPAWFYAWFWVGMVAVSLLLGPVWRLVNPARAIAASIRVALRTPRVAPMPDRLGYRVATAGVLAFLWLELVFPHSDAPLAVAVYLTAYLLVQVACGVRYGPAWFNRGDAFEVYFGLIAALSPLGRRADGRLVVRSPLDGLLTLDRSAGLTPFILVVLGATAFDGLTRLPLWTDNTRELDGVAAVLTGTAGLALAIALLSVAYAGAVRLTRPFLRKGTEPYRAFAHSLVPIMVGYTVAHYFSFFVFEGQQGLLLEVDYTVISPAVIAAVQIGGIVLGHVLGVVSAHDRALAVLRPHYERAGQYPVLALMVGYTAIGIYLVSGA</sequence>
<keyword evidence="1" id="KW-0812">Transmembrane</keyword>
<feature type="transmembrane region" description="Helical" evidence="1">
    <location>
        <begin position="20"/>
        <end position="39"/>
    </location>
</feature>
<feature type="transmembrane region" description="Helical" evidence="1">
    <location>
        <begin position="273"/>
        <end position="297"/>
    </location>
</feature>
<keyword evidence="1" id="KW-1133">Transmembrane helix</keyword>
<keyword evidence="1" id="KW-0472">Membrane</keyword>
<name>A0A344LK82_9PSEU</name>
<accession>A0A344LK82</accession>
<proteinExistence type="predicted"/>
<feature type="transmembrane region" description="Helical" evidence="1">
    <location>
        <begin position="98"/>
        <end position="119"/>
    </location>
</feature>
<organism evidence="2 3">
    <name type="scientific">Amycolatopsis albispora</name>
    <dbReference type="NCBI Taxonomy" id="1804986"/>
    <lineage>
        <taxon>Bacteria</taxon>
        <taxon>Bacillati</taxon>
        <taxon>Actinomycetota</taxon>
        <taxon>Actinomycetes</taxon>
        <taxon>Pseudonocardiales</taxon>
        <taxon>Pseudonocardiaceae</taxon>
        <taxon>Amycolatopsis</taxon>
    </lineage>
</organism>
<dbReference type="Proteomes" id="UP000250434">
    <property type="component" value="Chromosome"/>
</dbReference>
<dbReference type="AlphaFoldDB" id="A0A344LK82"/>
<evidence type="ECO:0000313" key="2">
    <source>
        <dbReference type="EMBL" id="AXB48456.1"/>
    </source>
</evidence>
<protein>
    <recommendedName>
        <fullName evidence="4">Fenitrothion hydrolase</fullName>
    </recommendedName>
</protein>
<evidence type="ECO:0000256" key="1">
    <source>
        <dbReference type="SAM" id="Phobius"/>
    </source>
</evidence>
<evidence type="ECO:0008006" key="4">
    <source>
        <dbReference type="Google" id="ProtNLM"/>
    </source>
</evidence>
<dbReference type="OrthoDB" id="8168962at2"/>
<feature type="transmembrane region" description="Helical" evidence="1">
    <location>
        <begin position="394"/>
        <end position="414"/>
    </location>
</feature>
<keyword evidence="3" id="KW-1185">Reference proteome</keyword>
<feature type="transmembrane region" description="Helical" evidence="1">
    <location>
        <begin position="352"/>
        <end position="374"/>
    </location>
</feature>
<feature type="transmembrane region" description="Helical" evidence="1">
    <location>
        <begin position="148"/>
        <end position="167"/>
    </location>
</feature>
<evidence type="ECO:0000313" key="3">
    <source>
        <dbReference type="Proteomes" id="UP000250434"/>
    </source>
</evidence>
<feature type="transmembrane region" description="Helical" evidence="1">
    <location>
        <begin position="242"/>
        <end position="261"/>
    </location>
</feature>
<reference evidence="2 3" key="1">
    <citation type="submission" date="2016-04" db="EMBL/GenBank/DDBJ databases">
        <title>Complete genome sequence and analysis of deep-sea sediment isolate, Amycolatopsis sp. WP1.</title>
        <authorList>
            <person name="Wang H."/>
            <person name="Chen S."/>
            <person name="Wu Q."/>
        </authorList>
    </citation>
    <scope>NUCLEOTIDE SEQUENCE [LARGE SCALE GENOMIC DNA]</scope>
    <source>
        <strain evidence="2 3">WP1</strain>
    </source>
</reference>
<feature type="transmembrane region" description="Helical" evidence="1">
    <location>
        <begin position="317"/>
        <end position="340"/>
    </location>
</feature>
<dbReference type="KEGG" id="aab:A4R43_13300"/>